<evidence type="ECO:0000256" key="1">
    <source>
        <dbReference type="ARBA" id="ARBA00007664"/>
    </source>
</evidence>
<accession>A0A9R1UBU0</accession>
<reference evidence="9" key="1">
    <citation type="submission" date="2025-08" db="UniProtKB">
        <authorList>
            <consortium name="RefSeq"/>
        </authorList>
    </citation>
    <scope>IDENTIFICATION</scope>
    <source>
        <strain evidence="9">USDA-PBARC FA_bdor</strain>
        <tissue evidence="9">Whole organism</tissue>
    </source>
</reference>
<dbReference type="RefSeq" id="XP_011314873.1">
    <property type="nucleotide sequence ID" value="XM_011316571.1"/>
</dbReference>
<proteinExistence type="inferred from homology"/>
<keyword evidence="5" id="KW-1015">Disulfide bond</keyword>
<evidence type="ECO:0000256" key="3">
    <source>
        <dbReference type="ARBA" id="ARBA00022801"/>
    </source>
</evidence>
<dbReference type="PROSITE" id="PS00135">
    <property type="entry name" value="TRYPSIN_SER"/>
    <property type="match status" value="1"/>
</dbReference>
<dbReference type="PROSITE" id="PS50240">
    <property type="entry name" value="TRYPSIN_DOM"/>
    <property type="match status" value="1"/>
</dbReference>
<dbReference type="InterPro" id="IPR050430">
    <property type="entry name" value="Peptidase_S1"/>
</dbReference>
<dbReference type="CDD" id="cd00190">
    <property type="entry name" value="Tryp_SPc"/>
    <property type="match status" value="1"/>
</dbReference>
<evidence type="ECO:0000313" key="9">
    <source>
        <dbReference type="RefSeq" id="XP_011314873.1"/>
    </source>
</evidence>
<dbReference type="PANTHER" id="PTHR24276:SF98">
    <property type="entry name" value="FI18310P1-RELATED"/>
    <property type="match status" value="1"/>
</dbReference>
<sequence>MVSRLRFFNLAISIAFGIIGGAIARSPQRIVHGKDISIGEFPSTVVLQRLSGKHLCGGTLISFKHVLTAAHCFTRGSKPVGNFDVAPASGIKIIPGHDQLTDSNNLKYYLASHIDIHPQWQGEIDDRNSEADLAVVTLQTEISENEFQKISPLPSTIFEPDTLATAVGWGLTDEKESGLPSKNLQGISLKVLDTNFCKAHRDPFLPNNVICAEGSNRKASICTGDSGGPLYNTKKEVIGVISYSYECTGDFASVFTDVFAYKQWIEHIKNH</sequence>
<evidence type="ECO:0000256" key="2">
    <source>
        <dbReference type="ARBA" id="ARBA00022670"/>
    </source>
</evidence>
<feature type="domain" description="Peptidase S1" evidence="7">
    <location>
        <begin position="18"/>
        <end position="270"/>
    </location>
</feature>
<evidence type="ECO:0000256" key="4">
    <source>
        <dbReference type="ARBA" id="ARBA00022825"/>
    </source>
</evidence>
<dbReference type="InterPro" id="IPR043504">
    <property type="entry name" value="Peptidase_S1_PA_chymotrypsin"/>
</dbReference>
<gene>
    <name evidence="9" type="primary">LOC105273878</name>
</gene>
<dbReference type="GO" id="GO:0006508">
    <property type="term" value="P:proteolysis"/>
    <property type="evidence" value="ECO:0007669"/>
    <property type="project" value="UniProtKB-KW"/>
</dbReference>
<dbReference type="Gene3D" id="2.40.10.10">
    <property type="entry name" value="Trypsin-like serine proteases"/>
    <property type="match status" value="1"/>
</dbReference>
<protein>
    <submittedName>
        <fullName evidence="9">Chymotrypsin B-like</fullName>
    </submittedName>
</protein>
<dbReference type="InterPro" id="IPR033116">
    <property type="entry name" value="TRYPSIN_SER"/>
</dbReference>
<keyword evidence="3 6" id="KW-0378">Hydrolase</keyword>
<dbReference type="SUPFAM" id="SSF50494">
    <property type="entry name" value="Trypsin-like serine proteases"/>
    <property type="match status" value="1"/>
</dbReference>
<dbReference type="PANTHER" id="PTHR24276">
    <property type="entry name" value="POLYSERASE-RELATED"/>
    <property type="match status" value="1"/>
</dbReference>
<dbReference type="InterPro" id="IPR001254">
    <property type="entry name" value="Trypsin_dom"/>
</dbReference>
<evidence type="ECO:0000313" key="8">
    <source>
        <dbReference type="Proteomes" id="UP000694866"/>
    </source>
</evidence>
<dbReference type="InterPro" id="IPR009003">
    <property type="entry name" value="Peptidase_S1_PA"/>
</dbReference>
<dbReference type="AlphaFoldDB" id="A0A9R1UBU0"/>
<evidence type="ECO:0000259" key="7">
    <source>
        <dbReference type="PROSITE" id="PS50240"/>
    </source>
</evidence>
<name>A0A9R1UBU0_9HYME</name>
<dbReference type="KEGG" id="fas:105273878"/>
<keyword evidence="2 6" id="KW-0645">Protease</keyword>
<dbReference type="SMART" id="SM00020">
    <property type="entry name" value="Tryp_SPc"/>
    <property type="match status" value="1"/>
</dbReference>
<dbReference type="Proteomes" id="UP000694866">
    <property type="component" value="Unplaced"/>
</dbReference>
<comment type="similarity">
    <text evidence="1">Belongs to the peptidase S1 family.</text>
</comment>
<keyword evidence="4 6" id="KW-0720">Serine protease</keyword>
<dbReference type="Pfam" id="PF00089">
    <property type="entry name" value="Trypsin"/>
    <property type="match status" value="1"/>
</dbReference>
<dbReference type="OrthoDB" id="546450at2759"/>
<dbReference type="InterPro" id="IPR018114">
    <property type="entry name" value="TRYPSIN_HIS"/>
</dbReference>
<evidence type="ECO:0000256" key="5">
    <source>
        <dbReference type="ARBA" id="ARBA00023157"/>
    </source>
</evidence>
<dbReference type="GO" id="GO:0004252">
    <property type="term" value="F:serine-type endopeptidase activity"/>
    <property type="evidence" value="ECO:0007669"/>
    <property type="project" value="InterPro"/>
</dbReference>
<dbReference type="InterPro" id="IPR001314">
    <property type="entry name" value="Peptidase_S1A"/>
</dbReference>
<evidence type="ECO:0000256" key="6">
    <source>
        <dbReference type="RuleBase" id="RU363034"/>
    </source>
</evidence>
<dbReference type="GeneID" id="105273878"/>
<dbReference type="PRINTS" id="PR00722">
    <property type="entry name" value="CHYMOTRYPSIN"/>
</dbReference>
<organism evidence="8 9">
    <name type="scientific">Fopius arisanus</name>
    <dbReference type="NCBI Taxonomy" id="64838"/>
    <lineage>
        <taxon>Eukaryota</taxon>
        <taxon>Metazoa</taxon>
        <taxon>Ecdysozoa</taxon>
        <taxon>Arthropoda</taxon>
        <taxon>Hexapoda</taxon>
        <taxon>Insecta</taxon>
        <taxon>Pterygota</taxon>
        <taxon>Neoptera</taxon>
        <taxon>Endopterygota</taxon>
        <taxon>Hymenoptera</taxon>
        <taxon>Apocrita</taxon>
        <taxon>Ichneumonoidea</taxon>
        <taxon>Braconidae</taxon>
        <taxon>Opiinae</taxon>
        <taxon>Fopius</taxon>
    </lineage>
</organism>
<keyword evidence="8" id="KW-1185">Reference proteome</keyword>
<dbReference type="PROSITE" id="PS00134">
    <property type="entry name" value="TRYPSIN_HIS"/>
    <property type="match status" value="1"/>
</dbReference>